<evidence type="ECO:0000256" key="1">
    <source>
        <dbReference type="SAM" id="MobiDB-lite"/>
    </source>
</evidence>
<protein>
    <submittedName>
        <fullName evidence="2">Uncharacterized protein</fullName>
    </submittedName>
</protein>
<accession>A0ABU6UE65</accession>
<keyword evidence="3" id="KW-1185">Reference proteome</keyword>
<feature type="region of interest" description="Disordered" evidence="1">
    <location>
        <begin position="281"/>
        <end position="304"/>
    </location>
</feature>
<organism evidence="2 3">
    <name type="scientific">Stylosanthes scabra</name>
    <dbReference type="NCBI Taxonomy" id="79078"/>
    <lineage>
        <taxon>Eukaryota</taxon>
        <taxon>Viridiplantae</taxon>
        <taxon>Streptophyta</taxon>
        <taxon>Embryophyta</taxon>
        <taxon>Tracheophyta</taxon>
        <taxon>Spermatophyta</taxon>
        <taxon>Magnoliopsida</taxon>
        <taxon>eudicotyledons</taxon>
        <taxon>Gunneridae</taxon>
        <taxon>Pentapetalae</taxon>
        <taxon>rosids</taxon>
        <taxon>fabids</taxon>
        <taxon>Fabales</taxon>
        <taxon>Fabaceae</taxon>
        <taxon>Papilionoideae</taxon>
        <taxon>50 kb inversion clade</taxon>
        <taxon>dalbergioids sensu lato</taxon>
        <taxon>Dalbergieae</taxon>
        <taxon>Pterocarpus clade</taxon>
        <taxon>Stylosanthes</taxon>
    </lineage>
</organism>
<evidence type="ECO:0000313" key="2">
    <source>
        <dbReference type="EMBL" id="MED6159339.1"/>
    </source>
</evidence>
<feature type="compositionally biased region" description="Polar residues" evidence="1">
    <location>
        <begin position="291"/>
        <end position="304"/>
    </location>
</feature>
<gene>
    <name evidence="2" type="ORF">PIB30_041416</name>
</gene>
<dbReference type="PANTHER" id="PTHR33499">
    <property type="entry name" value="OS12G0282400 PROTEIN-RELATED"/>
    <property type="match status" value="1"/>
</dbReference>
<proteinExistence type="predicted"/>
<dbReference type="PANTHER" id="PTHR33499:SF11">
    <property type="entry name" value="NO APICAL MERISTEM-ASSOCIATED C-TERMINAL DOMAIN-CONTAINING PROTEIN"/>
    <property type="match status" value="1"/>
</dbReference>
<evidence type="ECO:0000313" key="3">
    <source>
        <dbReference type="Proteomes" id="UP001341840"/>
    </source>
</evidence>
<comment type="caution">
    <text evidence="2">The sequence shown here is derived from an EMBL/GenBank/DDBJ whole genome shotgun (WGS) entry which is preliminary data.</text>
</comment>
<name>A0ABU6UE65_9FABA</name>
<reference evidence="2 3" key="1">
    <citation type="journal article" date="2023" name="Plants (Basel)">
        <title>Bridging the Gap: Combining Genomics and Transcriptomics Approaches to Understand Stylosanthes scabra, an Orphan Legume from the Brazilian Caatinga.</title>
        <authorList>
            <person name="Ferreira-Neto J.R.C."/>
            <person name="da Silva M.D."/>
            <person name="Binneck E."/>
            <person name="de Melo N.F."/>
            <person name="da Silva R.H."/>
            <person name="de Melo A.L.T.M."/>
            <person name="Pandolfi V."/>
            <person name="Bustamante F.O."/>
            <person name="Brasileiro-Vidal A.C."/>
            <person name="Benko-Iseppon A.M."/>
        </authorList>
    </citation>
    <scope>NUCLEOTIDE SEQUENCE [LARGE SCALE GENOMIC DNA]</scope>
    <source>
        <tissue evidence="2">Leaves</tissue>
    </source>
</reference>
<dbReference type="Proteomes" id="UP001341840">
    <property type="component" value="Unassembled WGS sequence"/>
</dbReference>
<sequence length="304" mass="35041">MDNTDTEDEDYVPDANEMASFDDHIDNLFADHDAEEQKKGKKRKDNKPWEVEVIEDGFIRPLKQTVFEAASIPSRRKILLRFNESNQAVSDGGKLLSGYLGSLGADFKTFPISMKSWHEIKEYKESRTFYFEDPKGKIKKDILKRLEKLLKDARSNLFHTFYDDTKSIDENVKKYKPRGVDLEHWRFFLKYRLSEDTQNDSLAQVLGKEHPERVRGMGTGLCPTQINNHGTQHTGFASHVNVEEYKREIVELKAEAGEEKKKRQSMEHIVRYLLQQQGDDLPPNIAAEMNSLGSGPSSTDIRDL</sequence>
<dbReference type="EMBL" id="JASCZI010121058">
    <property type="protein sequence ID" value="MED6159339.1"/>
    <property type="molecule type" value="Genomic_DNA"/>
</dbReference>